<gene>
    <name evidence="2" type="primary">ATP8</name>
</gene>
<proteinExistence type="predicted"/>
<reference evidence="3" key="3">
    <citation type="submission" date="2019-08" db="EMBL/GenBank/DDBJ databases">
        <title>The complete mitochondrial genome of Pyrrhocoris tibialis (Insecta: Hemiptera: Pyrrhocoridae).</title>
        <authorList>
            <person name="Yuan M.-L."/>
            <person name="Zhang Q.-L."/>
        </authorList>
    </citation>
    <scope>NUCLEOTIDE SEQUENCE</scope>
</reference>
<evidence type="ECO:0000313" key="2">
    <source>
        <dbReference type="EMBL" id="ASY97600.1"/>
    </source>
</evidence>
<keyword evidence="2" id="KW-0496">Mitochondrion</keyword>
<keyword evidence="1" id="KW-1133">Transmembrane helix</keyword>
<geneLocation type="mitochondrion" evidence="2"/>
<dbReference type="EMBL" id="KX355214">
    <property type="protein sequence ID" value="ASY97600.1"/>
    <property type="molecule type" value="Genomic_DNA"/>
</dbReference>
<dbReference type="EMBL" id="MN372209">
    <property type="protein sequence ID" value="UEP16596.1"/>
    <property type="molecule type" value="Genomic_DNA"/>
</dbReference>
<keyword evidence="1" id="KW-0812">Transmembrane</keyword>
<sequence length="51" mass="6237">MPQMSPLWWEMLYILTTSMMIMTSIIIYHNKTINSKNNPMKYNLKTPSWKW</sequence>
<protein>
    <submittedName>
        <fullName evidence="2">ATP synthase F0 subunit 8</fullName>
    </submittedName>
</protein>
<reference evidence="2" key="1">
    <citation type="submission" date="2016-06" db="EMBL/GenBank/DDBJ databases">
        <authorList>
            <person name="Yang C."/>
            <person name="Li H."/>
            <person name="Cai W.Z."/>
        </authorList>
    </citation>
    <scope>NUCLEOTIDE SEQUENCE</scope>
</reference>
<feature type="transmembrane region" description="Helical" evidence="1">
    <location>
        <begin position="12"/>
        <end position="30"/>
    </location>
</feature>
<organism evidence="2">
    <name type="scientific">Pyrrhocoris tibialis</name>
    <dbReference type="NCBI Taxonomy" id="1962888"/>
    <lineage>
        <taxon>Eukaryota</taxon>
        <taxon>Metazoa</taxon>
        <taxon>Ecdysozoa</taxon>
        <taxon>Arthropoda</taxon>
        <taxon>Hexapoda</taxon>
        <taxon>Insecta</taxon>
        <taxon>Pterygota</taxon>
        <taxon>Neoptera</taxon>
        <taxon>Paraneoptera</taxon>
        <taxon>Hemiptera</taxon>
        <taxon>Heteroptera</taxon>
        <taxon>Panheteroptera</taxon>
        <taxon>Pentatomomorpha</taxon>
        <taxon>Pyrrhocoroidea</taxon>
        <taxon>Pyrrhocoridae</taxon>
        <taxon>Pyrrhocoris</taxon>
    </lineage>
</organism>
<keyword evidence="1" id="KW-0472">Membrane</keyword>
<dbReference type="AlphaFoldDB" id="A0A4Y1KB53"/>
<evidence type="ECO:0000313" key="3">
    <source>
        <dbReference type="EMBL" id="UEP16596.1"/>
    </source>
</evidence>
<accession>A0A4Y1KB53</accession>
<reference evidence="2" key="2">
    <citation type="journal article" date="2019" name="Syst. Entomol.">
        <title>Higher-level phylogeny and evolutionary history of Pentatomomorpha (Hemiptera: Heteroptera) inferred from mitochondrial genome sequences.</title>
        <authorList>
            <person name="Liu Y."/>
            <person name="Li H."/>
            <person name="Song F."/>
            <person name="Zhao Y."/>
            <person name="Wilson J.-J."/>
            <person name="Cai W."/>
        </authorList>
    </citation>
    <scope>NUCLEOTIDE SEQUENCE</scope>
</reference>
<evidence type="ECO:0000256" key="1">
    <source>
        <dbReference type="SAM" id="Phobius"/>
    </source>
</evidence>
<name>A0A4Y1KB53_9HEMI</name>